<dbReference type="Proteomes" id="UP001165101">
    <property type="component" value="Unassembled WGS sequence"/>
</dbReference>
<keyword evidence="2" id="KW-1185">Reference proteome</keyword>
<gene>
    <name evidence="1" type="ORF">Cboi01_000198900</name>
</gene>
<accession>A0ACB5TL39</accession>
<sequence length="144" mass="16395">MREGRKYRGDKKNSSFKYQQHQPDDSPDTLDTLMLQNHQFQFQANTEPITALVRQQLMEKRQAETQALVIRLHMLASWLFQVQDTRWITSHHSTQACVKTVPITGNPFGLFSLPPAFCLIAISEQSFQLLPAASHPKCESAAPT</sequence>
<organism evidence="1 2">
    <name type="scientific">Candida boidinii</name>
    <name type="common">Yeast</name>
    <dbReference type="NCBI Taxonomy" id="5477"/>
    <lineage>
        <taxon>Eukaryota</taxon>
        <taxon>Fungi</taxon>
        <taxon>Dikarya</taxon>
        <taxon>Ascomycota</taxon>
        <taxon>Saccharomycotina</taxon>
        <taxon>Pichiomycetes</taxon>
        <taxon>Pichiales</taxon>
        <taxon>Pichiaceae</taxon>
        <taxon>Ogataea</taxon>
        <taxon>Ogataea/Candida clade</taxon>
    </lineage>
</organism>
<protein>
    <submittedName>
        <fullName evidence="1">Unnamed protein product</fullName>
    </submittedName>
</protein>
<proteinExistence type="predicted"/>
<reference evidence="1" key="1">
    <citation type="submission" date="2023-04" db="EMBL/GenBank/DDBJ databases">
        <title>Candida boidinii NBRC 1967.</title>
        <authorList>
            <person name="Ichikawa N."/>
            <person name="Sato H."/>
            <person name="Tonouchi N."/>
        </authorList>
    </citation>
    <scope>NUCLEOTIDE SEQUENCE</scope>
    <source>
        <strain evidence="1">NBRC 1967</strain>
    </source>
</reference>
<evidence type="ECO:0000313" key="2">
    <source>
        <dbReference type="Proteomes" id="UP001165101"/>
    </source>
</evidence>
<dbReference type="EMBL" id="BSXV01000820">
    <property type="protein sequence ID" value="GME90757.1"/>
    <property type="molecule type" value="Genomic_DNA"/>
</dbReference>
<evidence type="ECO:0000313" key="1">
    <source>
        <dbReference type="EMBL" id="GME90757.1"/>
    </source>
</evidence>
<comment type="caution">
    <text evidence="1">The sequence shown here is derived from an EMBL/GenBank/DDBJ whole genome shotgun (WGS) entry which is preliminary data.</text>
</comment>
<name>A0ACB5TL39_CANBO</name>